<comment type="caution">
    <text evidence="5">The sequence shown here is derived from an EMBL/GenBank/DDBJ whole genome shotgun (WGS) entry which is preliminary data.</text>
</comment>
<dbReference type="InterPro" id="IPR003959">
    <property type="entry name" value="ATPase_AAA_core"/>
</dbReference>
<dbReference type="CDD" id="cd19481">
    <property type="entry name" value="RecA-like_protease"/>
    <property type="match status" value="1"/>
</dbReference>
<dbReference type="RefSeq" id="WP_205102144.1">
    <property type="nucleotide sequence ID" value="NZ_JACJJC010000004.1"/>
</dbReference>
<evidence type="ECO:0000256" key="3">
    <source>
        <dbReference type="ARBA" id="ARBA00022840"/>
    </source>
</evidence>
<evidence type="ECO:0000313" key="5">
    <source>
        <dbReference type="EMBL" id="MBM6703676.1"/>
    </source>
</evidence>
<dbReference type="Proteomes" id="UP000715095">
    <property type="component" value="Unassembled WGS sequence"/>
</dbReference>
<name>A0ABS2DQR0_9BURK</name>
<keyword evidence="6" id="KW-1185">Reference proteome</keyword>
<keyword evidence="2" id="KW-0547">Nucleotide-binding</keyword>
<comment type="similarity">
    <text evidence="1">Belongs to the AAA ATPase family.</text>
</comment>
<dbReference type="SMART" id="SM00382">
    <property type="entry name" value="AAA"/>
    <property type="match status" value="2"/>
</dbReference>
<protein>
    <submittedName>
        <fullName evidence="5">ATP-binding protein</fullName>
    </submittedName>
</protein>
<dbReference type="PANTHER" id="PTHR23073">
    <property type="entry name" value="26S PROTEASOME REGULATORY SUBUNIT"/>
    <property type="match status" value="1"/>
</dbReference>
<dbReference type="InterPro" id="IPR050221">
    <property type="entry name" value="26S_Proteasome_ATPase"/>
</dbReference>
<dbReference type="EMBL" id="JACJJC010000004">
    <property type="protein sequence ID" value="MBM6703676.1"/>
    <property type="molecule type" value="Genomic_DNA"/>
</dbReference>
<keyword evidence="3 5" id="KW-0067">ATP-binding</keyword>
<dbReference type="Gene3D" id="3.40.50.300">
    <property type="entry name" value="P-loop containing nucleotide triphosphate hydrolases"/>
    <property type="match status" value="2"/>
</dbReference>
<gene>
    <name evidence="5" type="ORF">H6A60_04125</name>
</gene>
<reference evidence="5 6" key="1">
    <citation type="journal article" date="2021" name="Sci. Rep.">
        <title>The distribution of antibiotic resistance genes in chicken gut microbiota commensals.</title>
        <authorList>
            <person name="Juricova H."/>
            <person name="Matiasovicova J."/>
            <person name="Kubasova T."/>
            <person name="Cejkova D."/>
            <person name="Rychlik I."/>
        </authorList>
    </citation>
    <scope>NUCLEOTIDE SEQUENCE [LARGE SCALE GENOMIC DNA]</scope>
    <source>
        <strain evidence="5 6">An829</strain>
    </source>
</reference>
<evidence type="ECO:0000256" key="1">
    <source>
        <dbReference type="ARBA" id="ARBA00006914"/>
    </source>
</evidence>
<feature type="domain" description="AAA+ ATPase" evidence="4">
    <location>
        <begin position="362"/>
        <end position="492"/>
    </location>
</feature>
<dbReference type="SUPFAM" id="SSF52540">
    <property type="entry name" value="P-loop containing nucleoside triphosphate hydrolases"/>
    <property type="match status" value="2"/>
</dbReference>
<dbReference type="InterPro" id="IPR027417">
    <property type="entry name" value="P-loop_NTPase"/>
</dbReference>
<dbReference type="Pfam" id="PF00004">
    <property type="entry name" value="AAA"/>
    <property type="match status" value="2"/>
</dbReference>
<evidence type="ECO:0000259" key="4">
    <source>
        <dbReference type="SMART" id="SM00382"/>
    </source>
</evidence>
<feature type="domain" description="AAA+ ATPase" evidence="4">
    <location>
        <begin position="598"/>
        <end position="729"/>
    </location>
</feature>
<dbReference type="GO" id="GO:0005524">
    <property type="term" value="F:ATP binding"/>
    <property type="evidence" value="ECO:0007669"/>
    <property type="project" value="UniProtKB-KW"/>
</dbReference>
<dbReference type="InterPro" id="IPR003593">
    <property type="entry name" value="AAA+_ATPase"/>
</dbReference>
<sequence length="803" mass="88821">MRKLFGKESPSQRLTDLWALRLIEKADLWEEVATSDCFDSDDIMAHGVFRRLRDEINLATLIYRNAAFLKTGDLSLGRFSLRNTAENPDEGTEALIESGKALEDFKIRATSGPQNASLVLVPENKRFPLLVEKTTDAIENLGCMLDTNEDSNKTPSRLGDLWKQISRGGTVEKWLGRTKPETFSVALAKLEAELKAGKPALAEYFACNLDEIAATFGLSTLEKNILCFFVTAFDTNLFGSVLNFFDFTENTNELIVDVIAAALDVRTEEIKAALRADSTLMRSGLVAIKETDRKWLTSRLSFLDNDRFKSLRSKRIPVEALISASIVPAPAAELSLANYAHVPCVSRVMIPYLRRAVAEKRRGANVLVYGLPGTGKTQLARAAADALGLKLYEVSTDKTENDTPRLQRWKSASVFLNSSRNALLAIDEAEDVFNEELETITDSGVFRSNKGEFNKLLETNAVPTFWITNSIEYIDPAMIRRFDLVIEVPTPDAECRRRMVEKVFGGNLSTEAVNRLAETERLAPAVLSRAAAVASLAGLRDGDLNENDVVDMIGETLRAQGFGRINEKSAALPGFYDPAFVNADLDLAELAEGLKSAGRGRLCLYGPPGTGKSAYAAWVAKVLNRPLVRKTVADLTSCYVGETEKLIAEAFREAERAKAVLLIDEADSFLLDRRYSQRSWETTQVNEMLAQLERYDGYFIATTNLIDTLDPASLRRFDLKAKFDFLKETQCEALAQKVLEGFGFSLAPEDAAALKGRRNLTPGDFAAVRRQAAFRRLRGSGDFVKRLVEESKLKGGAAVKIGF</sequence>
<proteinExistence type="inferred from homology"/>
<evidence type="ECO:0000313" key="6">
    <source>
        <dbReference type="Proteomes" id="UP000715095"/>
    </source>
</evidence>
<accession>A0ABS2DQR0</accession>
<organism evidence="5 6">
    <name type="scientific">Sutterella massiliensis</name>
    <dbReference type="NCBI Taxonomy" id="1816689"/>
    <lineage>
        <taxon>Bacteria</taxon>
        <taxon>Pseudomonadati</taxon>
        <taxon>Pseudomonadota</taxon>
        <taxon>Betaproteobacteria</taxon>
        <taxon>Burkholderiales</taxon>
        <taxon>Sutterellaceae</taxon>
        <taxon>Sutterella</taxon>
    </lineage>
</organism>
<evidence type="ECO:0000256" key="2">
    <source>
        <dbReference type="ARBA" id="ARBA00022741"/>
    </source>
</evidence>